<name>A0AAV6XUY3_9LAMI</name>
<dbReference type="PANTHER" id="PTHR34482:SF36">
    <property type="entry name" value="RETROTRANSPOSON GAG DOMAIN-CONTAINING PROTEIN"/>
    <property type="match status" value="1"/>
</dbReference>
<feature type="compositionally biased region" description="Basic and acidic residues" evidence="2">
    <location>
        <begin position="185"/>
        <end position="199"/>
    </location>
</feature>
<dbReference type="InterPro" id="IPR001878">
    <property type="entry name" value="Znf_CCHC"/>
</dbReference>
<feature type="region of interest" description="Disordered" evidence="2">
    <location>
        <begin position="169"/>
        <end position="212"/>
    </location>
</feature>
<sequence length="541" mass="62202">MEPSDFYGSSDPIVAEEWVKSLDIIFDYMCINDADKVLCAIFLLKKEVRIWWEGAKLAVDMETLTWDRFKVIFYDKYFTRDARSLKVKEFLELKQGNMTVCAYVRKFEEGCRYVPYIARDNTEKIDHFLRGLKPEIRRDVRISSADQFREIVDKALMVDLDEKEIQKSYQQKRQMFTPRNPTQWKKPEQKPSQGNDKRPRVGQTSNATEKPKCTKCGRNHFGECQMGSYCCFNCKKPGHFAKDCPTLQNRVQGRVYSMTNEQAEADPSVVSGTILISGMPAFALIDSGNIFRFENFLVEDVNFLTLTEDVWKHRIVGTPLFSVIVKLKAIKPILENMRKAKGDLADLERFCHYIDAKVVKLERAALTQRAKRIGSRTGTNEMLRFYKDLLGTEVNNQSLPDFGEYVRRAQSEDDANEMIRPISDEEIKEVFISFPNNKAPGPDGFTSAFFKKAWSIIGLEVCTIVRNFFESGKLVKSINSTLISLNPKVEVPKNRSDFRLIASCDVLYKLISKIMANRMTPFLNNLVDNSQMAFIPGFSLI</sequence>
<dbReference type="PROSITE" id="PS50158">
    <property type="entry name" value="ZF_CCHC"/>
    <property type="match status" value="1"/>
</dbReference>
<dbReference type="Pfam" id="PF03732">
    <property type="entry name" value="Retrotrans_gag"/>
    <property type="match status" value="1"/>
</dbReference>
<dbReference type="SMART" id="SM00343">
    <property type="entry name" value="ZnF_C2HC"/>
    <property type="match status" value="1"/>
</dbReference>
<dbReference type="PANTHER" id="PTHR34482">
    <property type="entry name" value="DNA DAMAGE-INDUCIBLE PROTEIN 1-LIKE"/>
    <property type="match status" value="1"/>
</dbReference>
<feature type="compositionally biased region" description="Polar residues" evidence="2">
    <location>
        <begin position="169"/>
        <end position="183"/>
    </location>
</feature>
<dbReference type="Proteomes" id="UP000826271">
    <property type="component" value="Unassembled WGS sequence"/>
</dbReference>
<keyword evidence="5" id="KW-1185">Reference proteome</keyword>
<dbReference type="Pfam" id="PF08284">
    <property type="entry name" value="RVP_2"/>
    <property type="match status" value="1"/>
</dbReference>
<dbReference type="Pfam" id="PF00098">
    <property type="entry name" value="zf-CCHC"/>
    <property type="match status" value="1"/>
</dbReference>
<dbReference type="SUPFAM" id="SSF57756">
    <property type="entry name" value="Retrovirus zinc finger-like domains"/>
    <property type="match status" value="1"/>
</dbReference>
<accession>A0AAV6XUY3</accession>
<keyword evidence="1" id="KW-0862">Zinc</keyword>
<dbReference type="GO" id="GO:0003676">
    <property type="term" value="F:nucleic acid binding"/>
    <property type="evidence" value="ECO:0007669"/>
    <property type="project" value="InterPro"/>
</dbReference>
<dbReference type="EMBL" id="WHWC01000003">
    <property type="protein sequence ID" value="KAG8386811.1"/>
    <property type="molecule type" value="Genomic_DNA"/>
</dbReference>
<dbReference type="Gene3D" id="4.10.60.10">
    <property type="entry name" value="Zinc finger, CCHC-type"/>
    <property type="match status" value="1"/>
</dbReference>
<evidence type="ECO:0000313" key="4">
    <source>
        <dbReference type="EMBL" id="KAG8386811.1"/>
    </source>
</evidence>
<evidence type="ECO:0000256" key="2">
    <source>
        <dbReference type="SAM" id="MobiDB-lite"/>
    </source>
</evidence>
<evidence type="ECO:0000313" key="5">
    <source>
        <dbReference type="Proteomes" id="UP000826271"/>
    </source>
</evidence>
<dbReference type="InterPro" id="IPR036875">
    <property type="entry name" value="Znf_CCHC_sf"/>
</dbReference>
<evidence type="ECO:0000256" key="1">
    <source>
        <dbReference type="PROSITE-ProRule" id="PRU00047"/>
    </source>
</evidence>
<reference evidence="4" key="1">
    <citation type="submission" date="2019-10" db="EMBL/GenBank/DDBJ databases">
        <authorList>
            <person name="Zhang R."/>
            <person name="Pan Y."/>
            <person name="Wang J."/>
            <person name="Ma R."/>
            <person name="Yu S."/>
        </authorList>
    </citation>
    <scope>NUCLEOTIDE SEQUENCE</scope>
    <source>
        <strain evidence="4">LA-IB0</strain>
        <tissue evidence="4">Leaf</tissue>
    </source>
</reference>
<evidence type="ECO:0000259" key="3">
    <source>
        <dbReference type="PROSITE" id="PS50158"/>
    </source>
</evidence>
<gene>
    <name evidence="4" type="ORF">BUALT_Bualt03G0187600</name>
</gene>
<keyword evidence="1" id="KW-0479">Metal-binding</keyword>
<proteinExistence type="predicted"/>
<organism evidence="4 5">
    <name type="scientific">Buddleja alternifolia</name>
    <dbReference type="NCBI Taxonomy" id="168488"/>
    <lineage>
        <taxon>Eukaryota</taxon>
        <taxon>Viridiplantae</taxon>
        <taxon>Streptophyta</taxon>
        <taxon>Embryophyta</taxon>
        <taxon>Tracheophyta</taxon>
        <taxon>Spermatophyta</taxon>
        <taxon>Magnoliopsida</taxon>
        <taxon>eudicotyledons</taxon>
        <taxon>Gunneridae</taxon>
        <taxon>Pentapetalae</taxon>
        <taxon>asterids</taxon>
        <taxon>lamiids</taxon>
        <taxon>Lamiales</taxon>
        <taxon>Scrophulariaceae</taxon>
        <taxon>Buddlejeae</taxon>
        <taxon>Buddleja</taxon>
    </lineage>
</organism>
<dbReference type="AlphaFoldDB" id="A0AAV6XUY3"/>
<feature type="domain" description="CCHC-type" evidence="3">
    <location>
        <begin position="231"/>
        <end position="245"/>
    </location>
</feature>
<protein>
    <recommendedName>
        <fullName evidence="3">CCHC-type domain-containing protein</fullName>
    </recommendedName>
</protein>
<dbReference type="GO" id="GO:0008270">
    <property type="term" value="F:zinc ion binding"/>
    <property type="evidence" value="ECO:0007669"/>
    <property type="project" value="UniProtKB-KW"/>
</dbReference>
<dbReference type="InterPro" id="IPR005162">
    <property type="entry name" value="Retrotrans_gag_dom"/>
</dbReference>
<keyword evidence="1" id="KW-0863">Zinc-finger</keyword>
<comment type="caution">
    <text evidence="4">The sequence shown here is derived from an EMBL/GenBank/DDBJ whole genome shotgun (WGS) entry which is preliminary data.</text>
</comment>